<protein>
    <submittedName>
        <fullName evidence="1">Uncharacterized protein</fullName>
    </submittedName>
</protein>
<evidence type="ECO:0000313" key="1">
    <source>
        <dbReference type="EMBL" id="CAJ0588509.1"/>
    </source>
</evidence>
<keyword evidence="2" id="KW-1185">Reference proteome</keyword>
<gene>
    <name evidence="1" type="ORF">CYNAS_LOCUS492</name>
</gene>
<reference evidence="1" key="1">
    <citation type="submission" date="2023-07" db="EMBL/GenBank/DDBJ databases">
        <authorList>
            <consortium name="CYATHOMIX"/>
        </authorList>
    </citation>
    <scope>NUCLEOTIDE SEQUENCE</scope>
    <source>
        <strain evidence="1">N/A</strain>
    </source>
</reference>
<proteinExistence type="predicted"/>
<evidence type="ECO:0000313" key="2">
    <source>
        <dbReference type="Proteomes" id="UP001176961"/>
    </source>
</evidence>
<organism evidence="1 2">
    <name type="scientific">Cylicocyclus nassatus</name>
    <name type="common">Nematode worm</name>
    <dbReference type="NCBI Taxonomy" id="53992"/>
    <lineage>
        <taxon>Eukaryota</taxon>
        <taxon>Metazoa</taxon>
        <taxon>Ecdysozoa</taxon>
        <taxon>Nematoda</taxon>
        <taxon>Chromadorea</taxon>
        <taxon>Rhabditida</taxon>
        <taxon>Rhabditina</taxon>
        <taxon>Rhabditomorpha</taxon>
        <taxon>Strongyloidea</taxon>
        <taxon>Strongylidae</taxon>
        <taxon>Cylicocyclus</taxon>
    </lineage>
</organism>
<accession>A0AA36DL28</accession>
<dbReference type="EMBL" id="CATQJL010000001">
    <property type="protein sequence ID" value="CAJ0588509.1"/>
    <property type="molecule type" value="Genomic_DNA"/>
</dbReference>
<dbReference type="Proteomes" id="UP001176961">
    <property type="component" value="Unassembled WGS sequence"/>
</dbReference>
<name>A0AA36DL28_CYLNA</name>
<comment type="caution">
    <text evidence="1">The sequence shown here is derived from an EMBL/GenBank/DDBJ whole genome shotgun (WGS) entry which is preliminary data.</text>
</comment>
<dbReference type="AlphaFoldDB" id="A0AA36DL28"/>
<sequence length="189" mass="22638">MRLPWWGEGPAVWSEFCGASTAIPYVRYPHRSMCIQNVLDPMELFVLLCNDVSDVYVFKPMSSKGGNSKMRMPTKSWIYITIVFLVTKNDFLQNILRILQENRALNQEKVDRPWIDMFGKNYMEILKHVSDERSALEQLRTFDQEDVMREQEEELTNIIKIKFFAEELDVFEWDERRLVQKRWLWSAHH</sequence>